<evidence type="ECO:0000313" key="3">
    <source>
        <dbReference type="Proteomes" id="UP000318413"/>
    </source>
</evidence>
<dbReference type="InterPro" id="IPR011990">
    <property type="entry name" value="TPR-like_helical_dom_sf"/>
</dbReference>
<feature type="signal peptide" evidence="1">
    <location>
        <begin position="1"/>
        <end position="23"/>
    </location>
</feature>
<evidence type="ECO:0000313" key="2">
    <source>
        <dbReference type="EMBL" id="TPG12204.1"/>
    </source>
</evidence>
<dbReference type="OrthoDB" id="7325958at2"/>
<name>A0A502CHX7_9SPHN</name>
<gene>
    <name evidence="2" type="ORF">EAH84_10165</name>
</gene>
<feature type="chain" id="PRO_5021508098" description="Tetratricopeptide repeat protein" evidence="1">
    <location>
        <begin position="24"/>
        <end position="456"/>
    </location>
</feature>
<dbReference type="EMBL" id="RCZK01000007">
    <property type="protein sequence ID" value="TPG12204.1"/>
    <property type="molecule type" value="Genomic_DNA"/>
</dbReference>
<organism evidence="2 3">
    <name type="scientific">Sphingomonas oligophenolica</name>
    <dbReference type="NCBI Taxonomy" id="301154"/>
    <lineage>
        <taxon>Bacteria</taxon>
        <taxon>Pseudomonadati</taxon>
        <taxon>Pseudomonadota</taxon>
        <taxon>Alphaproteobacteria</taxon>
        <taxon>Sphingomonadales</taxon>
        <taxon>Sphingomonadaceae</taxon>
        <taxon>Sphingomonas</taxon>
    </lineage>
</organism>
<dbReference type="SUPFAM" id="SSF48452">
    <property type="entry name" value="TPR-like"/>
    <property type="match status" value="1"/>
</dbReference>
<reference evidence="2 3" key="1">
    <citation type="journal article" date="2019" name="Environ. Microbiol.">
        <title>Species interactions and distinct microbial communities in high Arctic permafrost affected cryosols are associated with the CH4 and CO2 gas fluxes.</title>
        <authorList>
            <person name="Altshuler I."/>
            <person name="Hamel J."/>
            <person name="Turney S."/>
            <person name="Magnuson E."/>
            <person name="Levesque R."/>
            <person name="Greer C."/>
            <person name="Whyte L.G."/>
        </authorList>
    </citation>
    <scope>NUCLEOTIDE SEQUENCE [LARGE SCALE GENOMIC DNA]</scope>
    <source>
        <strain evidence="2 3">S5.1</strain>
    </source>
</reference>
<protein>
    <recommendedName>
        <fullName evidence="4">Tetratricopeptide repeat protein</fullName>
    </recommendedName>
</protein>
<comment type="caution">
    <text evidence="2">The sequence shown here is derived from an EMBL/GenBank/DDBJ whole genome shotgun (WGS) entry which is preliminary data.</text>
</comment>
<keyword evidence="1" id="KW-0732">Signal</keyword>
<dbReference type="Gene3D" id="1.25.40.10">
    <property type="entry name" value="Tetratricopeptide repeat domain"/>
    <property type="match status" value="1"/>
</dbReference>
<evidence type="ECO:0008006" key="4">
    <source>
        <dbReference type="Google" id="ProtNLM"/>
    </source>
</evidence>
<dbReference type="Proteomes" id="UP000318413">
    <property type="component" value="Unassembled WGS sequence"/>
</dbReference>
<sequence length="456" mass="48005">MLKFSTLAMAALLATSASGLMIAAPATAQKNKKDDKPGFKLSKPVVAVAAPAQTAIRAASTSAIAAQQATDPAAKQTAIATAQQNIATAEPLVGQVEAAATTDDDKYVAAALRYDFENLKLAVAQAVNPKAPIDETVLAKPLDALIASASTPQADKAKYIYRRGILAFNGGQYPVAIQYLTQAKQAGYTDPNLDPLIIKAKLQGGNPTEGLADLNATLKAQEAAGQKPTEEYYRYAIAKSNQQKNVALTVDLLQRYIAAYPTPKNWREVLFTYGLQKDSAAQLDQNQRLDAFRLMRQTNALADQYDYEEYGNLAYTRGLPTEAQSVVKAGLASGKIPASSSVSKQLVADSATAIRNEGALSSSETKAKASKDGKVAAQTADAYLGDGNNAKAIELYNLALTKGGVTTDEVNLHLGIAQARSGDKAGAMASFDKVTGQPRAAIAGFWKVALNSKSVG</sequence>
<keyword evidence="3" id="KW-1185">Reference proteome</keyword>
<proteinExistence type="predicted"/>
<dbReference type="RefSeq" id="WP_140871586.1">
    <property type="nucleotide sequence ID" value="NZ_RCZK01000007.1"/>
</dbReference>
<dbReference type="AlphaFoldDB" id="A0A502CHX7"/>
<accession>A0A502CHX7</accession>
<evidence type="ECO:0000256" key="1">
    <source>
        <dbReference type="SAM" id="SignalP"/>
    </source>
</evidence>